<sequence>MGDSALLYCYAETAVHAGGSDSVGVIDLPIQRESTTRLPTIWGQSAKGALRDHAREDRKNWPDVEKVFGSAPPGSPDAGTDPPRPGWLAVGDLRLVAFPVPTLRNTFAWVSSPLLLARQTRMAELAGIRGLPPVPTVTAGGVVPAAAFWAEPGSQLAVGEYDLTAGPVEPAVTDWASWLADNALPTAPAQAAHAVEGARPGAGTGVAKASDPFAFFRDKLRTDLLLVSDDDLAALTEEHVELLPRVQLAADAKTVRHGPWYTEYLPAETILCSLLRDCLADAAGSASAASEPPRLDGLRARLDGELLVAGGDETLGKGLLWLRWRGKDA</sequence>
<reference evidence="5 6" key="1">
    <citation type="submission" date="2014-12" db="EMBL/GenBank/DDBJ databases">
        <title>Frankia sp. BMG5.1 draft genome.</title>
        <authorList>
            <person name="Gtari M."/>
            <person name="Ghodhbane-Gtari F."/>
            <person name="Nouioui I."/>
            <person name="Ktari A."/>
            <person name="Hezbri K."/>
            <person name="Mimouni W."/>
            <person name="Sbissi I."/>
            <person name="Ayari A."/>
            <person name="Yamanaka T."/>
            <person name="Normand P."/>
            <person name="Tisa L.S."/>
            <person name="Boudabous A."/>
        </authorList>
    </citation>
    <scope>NUCLEOTIDE SEQUENCE [LARGE SCALE GENOMIC DNA]</scope>
    <source>
        <strain evidence="5 6">BMG5.1</strain>
    </source>
</reference>
<dbReference type="EMBL" id="JWIO01000001">
    <property type="protein sequence ID" value="KLL13030.1"/>
    <property type="molecule type" value="Genomic_DNA"/>
</dbReference>
<dbReference type="RefSeq" id="WP_047221160.1">
    <property type="nucleotide sequence ID" value="NZ_JWIO01000001.1"/>
</dbReference>
<evidence type="ECO:0000313" key="5">
    <source>
        <dbReference type="EMBL" id="KLL13030.1"/>
    </source>
</evidence>
<dbReference type="PANTHER" id="PTHR36700">
    <property type="entry name" value="CRISPR SYSTEM CMR SUBUNIT CMR4"/>
    <property type="match status" value="1"/>
</dbReference>
<evidence type="ECO:0000256" key="2">
    <source>
        <dbReference type="ARBA" id="ARBA00093789"/>
    </source>
</evidence>
<evidence type="ECO:0000256" key="1">
    <source>
        <dbReference type="ARBA" id="ARBA00023118"/>
    </source>
</evidence>
<dbReference type="InterPro" id="IPR005537">
    <property type="entry name" value="RAMP_III_fam"/>
</dbReference>
<protein>
    <recommendedName>
        <fullName evidence="4">CRISPR type III-associated protein domain-containing protein</fullName>
    </recommendedName>
</protein>
<name>A0ABR5F8H3_9ACTN</name>
<dbReference type="Pfam" id="PF03787">
    <property type="entry name" value="RAMPs"/>
    <property type="match status" value="1"/>
</dbReference>
<proteinExistence type="predicted"/>
<organism evidence="5 6">
    <name type="scientific">Protofrankia coriariae</name>
    <dbReference type="NCBI Taxonomy" id="1562887"/>
    <lineage>
        <taxon>Bacteria</taxon>
        <taxon>Bacillati</taxon>
        <taxon>Actinomycetota</taxon>
        <taxon>Actinomycetes</taxon>
        <taxon>Frankiales</taxon>
        <taxon>Frankiaceae</taxon>
        <taxon>Protofrankia</taxon>
    </lineage>
</organism>
<evidence type="ECO:0000259" key="4">
    <source>
        <dbReference type="Pfam" id="PF03787"/>
    </source>
</evidence>
<evidence type="ECO:0000256" key="3">
    <source>
        <dbReference type="SAM" id="MobiDB-lite"/>
    </source>
</evidence>
<dbReference type="PANTHER" id="PTHR36700:SF1">
    <property type="entry name" value="CRISPR SYSTEM CMR SUBUNIT CMR4"/>
    <property type="match status" value="1"/>
</dbReference>
<dbReference type="InterPro" id="IPR013410">
    <property type="entry name" value="CRISPR-assoc_RAMP_Cmr4"/>
</dbReference>
<comment type="caution">
    <text evidence="5">The sequence shown here is derived from an EMBL/GenBank/DDBJ whole genome shotgun (WGS) entry which is preliminary data.</text>
</comment>
<gene>
    <name evidence="5" type="ORF">FrCorBMG51_00320</name>
</gene>
<evidence type="ECO:0000313" key="6">
    <source>
        <dbReference type="Proteomes" id="UP000035425"/>
    </source>
</evidence>
<feature type="domain" description="CRISPR type III-associated protein" evidence="4">
    <location>
        <begin position="10"/>
        <end position="270"/>
    </location>
</feature>
<accession>A0ABR5F8H3</accession>
<dbReference type="Proteomes" id="UP000035425">
    <property type="component" value="Unassembled WGS sequence"/>
</dbReference>
<dbReference type="NCBIfam" id="TIGR02580">
    <property type="entry name" value="cas_RAMP_Cmr4"/>
    <property type="match status" value="1"/>
</dbReference>
<comment type="subunit">
    <text evidence="2">Part of the Csm effector complex that includes Cas10, Csm2, Csm3, Csm4 and Csm5.</text>
</comment>
<keyword evidence="6" id="KW-1185">Reference proteome</keyword>
<keyword evidence="1" id="KW-0051">Antiviral defense</keyword>
<feature type="region of interest" description="Disordered" evidence="3">
    <location>
        <begin position="61"/>
        <end position="84"/>
    </location>
</feature>